<feature type="site" description="May be important for catalysis" evidence="7">
    <location>
        <position position="345"/>
    </location>
</feature>
<dbReference type="GO" id="GO:0005764">
    <property type="term" value="C:lysosome"/>
    <property type="evidence" value="ECO:0007669"/>
    <property type="project" value="TreeGrafter"/>
</dbReference>
<dbReference type="SMART" id="SM00812">
    <property type="entry name" value="Alpha_L_fucos"/>
    <property type="match status" value="1"/>
</dbReference>
<feature type="domain" description="Glycoside hydrolase family 29 N-terminal" evidence="9">
    <location>
        <begin position="45"/>
        <end position="412"/>
    </location>
</feature>
<evidence type="ECO:0000313" key="10">
    <source>
        <dbReference type="EMBL" id="AOW11170.1"/>
    </source>
</evidence>
<dbReference type="InterPro" id="IPR017853">
    <property type="entry name" value="GH"/>
</dbReference>
<protein>
    <recommendedName>
        <fullName evidence="3">alpha-L-fucosidase</fullName>
        <ecNumber evidence="3">3.2.1.51</ecNumber>
    </recommendedName>
</protein>
<dbReference type="InterPro" id="IPR016286">
    <property type="entry name" value="FUC_metazoa-typ"/>
</dbReference>
<dbReference type="EC" id="3.2.1.51" evidence="3"/>
<evidence type="ECO:0000256" key="6">
    <source>
        <dbReference type="ARBA" id="ARBA00023295"/>
    </source>
</evidence>
<dbReference type="PIRSF" id="PIRSF001092">
    <property type="entry name" value="Alpha-L-fucosidase"/>
    <property type="match status" value="1"/>
</dbReference>
<keyword evidence="5" id="KW-0378">Hydrolase</keyword>
<dbReference type="RefSeq" id="WP_035635541.1">
    <property type="nucleotide sequence ID" value="NZ_CP017479.1"/>
</dbReference>
<comment type="similarity">
    <text evidence="2">Belongs to the glycosyl hydrolase 29 family.</text>
</comment>
<dbReference type="SUPFAM" id="SSF51445">
    <property type="entry name" value="(Trans)glycosidases"/>
    <property type="match status" value="1"/>
</dbReference>
<dbReference type="GO" id="GO:0016139">
    <property type="term" value="P:glycoside catabolic process"/>
    <property type="evidence" value="ECO:0007669"/>
    <property type="project" value="TreeGrafter"/>
</dbReference>
<evidence type="ECO:0000313" key="11">
    <source>
        <dbReference type="Proteomes" id="UP000175968"/>
    </source>
</evidence>
<proteinExistence type="inferred from homology"/>
<feature type="signal peptide" evidence="8">
    <location>
        <begin position="1"/>
        <end position="25"/>
    </location>
</feature>
<dbReference type="Pfam" id="PF01120">
    <property type="entry name" value="Alpha_L_fucos"/>
    <property type="match status" value="1"/>
</dbReference>
<keyword evidence="6" id="KW-0326">Glycosidase</keyword>
<evidence type="ECO:0000256" key="2">
    <source>
        <dbReference type="ARBA" id="ARBA00007951"/>
    </source>
</evidence>
<evidence type="ECO:0000256" key="5">
    <source>
        <dbReference type="ARBA" id="ARBA00022801"/>
    </source>
</evidence>
<accession>A0AAC9N4S2</accession>
<dbReference type="PANTHER" id="PTHR10030:SF37">
    <property type="entry name" value="ALPHA-L-FUCOSIDASE-RELATED"/>
    <property type="match status" value="1"/>
</dbReference>
<name>A0AAC9N4S2_9FLAO</name>
<keyword evidence="11" id="KW-1185">Reference proteome</keyword>
<evidence type="ECO:0000259" key="9">
    <source>
        <dbReference type="Pfam" id="PF01120"/>
    </source>
</evidence>
<dbReference type="GO" id="GO:0006004">
    <property type="term" value="P:fucose metabolic process"/>
    <property type="evidence" value="ECO:0007669"/>
    <property type="project" value="InterPro"/>
</dbReference>
<evidence type="ECO:0000256" key="3">
    <source>
        <dbReference type="ARBA" id="ARBA00012662"/>
    </source>
</evidence>
<dbReference type="InterPro" id="IPR000933">
    <property type="entry name" value="Glyco_hydro_29"/>
</dbReference>
<evidence type="ECO:0000256" key="7">
    <source>
        <dbReference type="PIRSR" id="PIRSR001092-1"/>
    </source>
</evidence>
<dbReference type="EMBL" id="CP017479">
    <property type="protein sequence ID" value="AOW11170.1"/>
    <property type="molecule type" value="Genomic_DNA"/>
</dbReference>
<reference evidence="10 11" key="1">
    <citation type="submission" date="2016-10" db="EMBL/GenBank/DDBJ databases">
        <title>Flavobacterium gilvum sp. nov., isolated from stream water.</title>
        <authorList>
            <person name="Shin S.-K."/>
            <person name="Cho Y.-J."/>
            <person name="Yi H."/>
        </authorList>
    </citation>
    <scope>NUCLEOTIDE SEQUENCE [LARGE SCALE GENOMIC DNA]</scope>
    <source>
        <strain evidence="10 11">EM1308</strain>
    </source>
</reference>
<sequence>MSNKNSFYKCIVCLAIICCTHYMFAQTNKVKSVNLDPTPQNKNYTYQHNTNPGSQWFPDAGIGMFIHWGISSVNELDLSWPMRAGTQIGWRNPKLSDEEVKKIMDSGNYIAGHECESKNNCITPNEYFALAKDFNPKNCDPEKWVKAAKDAGMTYAVFTAKHHDGFAMWPSAYGNFNTKNYLGGRDFVKEYVNACRKYGLKVGLYFSPPDWYFDGDFQNFMYYGVARDYHNIPALDRDLKPRTAIKTNEEKQAHYNEVAQFIKGQIEELLINYGKIDVLWLDTDGVTVIPKDNPAWDKCISMDRIRQLQPGILITPRLYGVGDYKTYESDKNIPTEMQDGWAEFCTTIATDETWGYTKVPLKSTAHVLNNMIKARVLNTNSLLNFGPDKEGDFSPAMYKSLGEISAWMKVNAKSIVGAKAISGTEKASVPATMNANHRYLFLLSEEKELHKDKKVIFKTNGTVKAVRLSGSRTKLRYAVQQNEMIIYVPAFLRTSLPDVIDVELK</sequence>
<evidence type="ECO:0000256" key="4">
    <source>
        <dbReference type="ARBA" id="ARBA00022729"/>
    </source>
</evidence>
<dbReference type="Proteomes" id="UP000175968">
    <property type="component" value="Chromosome"/>
</dbReference>
<comment type="function">
    <text evidence="1">Alpha-L-fucosidase is responsible for hydrolyzing the alpha-1,6-linked fucose joined to the reducing-end N-acetylglucosamine of the carbohydrate moieties of glycoproteins.</text>
</comment>
<feature type="chain" id="PRO_5042147678" description="alpha-L-fucosidase" evidence="8">
    <location>
        <begin position="26"/>
        <end position="505"/>
    </location>
</feature>
<dbReference type="PRINTS" id="PR00741">
    <property type="entry name" value="GLHYDRLASE29"/>
</dbReference>
<evidence type="ECO:0000256" key="1">
    <source>
        <dbReference type="ARBA" id="ARBA00004071"/>
    </source>
</evidence>
<dbReference type="Gene3D" id="3.20.20.80">
    <property type="entry name" value="Glycosidases"/>
    <property type="match status" value="1"/>
</dbReference>
<dbReference type="PANTHER" id="PTHR10030">
    <property type="entry name" value="ALPHA-L-FUCOSIDASE"/>
    <property type="match status" value="1"/>
</dbReference>
<dbReference type="InterPro" id="IPR057739">
    <property type="entry name" value="Glyco_hydro_29_N"/>
</dbReference>
<dbReference type="KEGG" id="fgl:EM308_17710"/>
<organism evidence="10 11">
    <name type="scientific">Flavobacterium gilvum</name>
    <dbReference type="NCBI Taxonomy" id="1492737"/>
    <lineage>
        <taxon>Bacteria</taxon>
        <taxon>Pseudomonadati</taxon>
        <taxon>Bacteroidota</taxon>
        <taxon>Flavobacteriia</taxon>
        <taxon>Flavobacteriales</taxon>
        <taxon>Flavobacteriaceae</taxon>
        <taxon>Flavobacterium</taxon>
    </lineage>
</organism>
<gene>
    <name evidence="10" type="ORF">EM308_17710</name>
</gene>
<keyword evidence="4 8" id="KW-0732">Signal</keyword>
<dbReference type="GO" id="GO:0004560">
    <property type="term" value="F:alpha-L-fucosidase activity"/>
    <property type="evidence" value="ECO:0007669"/>
    <property type="project" value="InterPro"/>
</dbReference>
<evidence type="ECO:0000256" key="8">
    <source>
        <dbReference type="SAM" id="SignalP"/>
    </source>
</evidence>
<dbReference type="AlphaFoldDB" id="A0AAC9N4S2"/>